<name>A0ACC2DNC1_DIPCM</name>
<accession>A0ACC2DNC1</accession>
<sequence>MAFQIRAWIPKVAAVLFLAVIVSQAGMALGQEAPAPAPASGGSFGTVMPSIAAGIAATLVALTFSYLM</sequence>
<gene>
    <name evidence="1" type="ORF">O6H91_05G055200</name>
</gene>
<proteinExistence type="predicted"/>
<comment type="caution">
    <text evidence="1">The sequence shown here is derived from an EMBL/GenBank/DDBJ whole genome shotgun (WGS) entry which is preliminary data.</text>
</comment>
<evidence type="ECO:0000313" key="1">
    <source>
        <dbReference type="EMBL" id="KAJ7555792.1"/>
    </source>
</evidence>
<keyword evidence="2" id="KW-1185">Reference proteome</keyword>
<dbReference type="Proteomes" id="UP001162992">
    <property type="component" value="Chromosome 5"/>
</dbReference>
<reference evidence="2" key="1">
    <citation type="journal article" date="2024" name="Proc. Natl. Acad. Sci. U.S.A.">
        <title>Extraordinary preservation of gene collinearity over three hundred million years revealed in homosporous lycophytes.</title>
        <authorList>
            <person name="Li C."/>
            <person name="Wickell D."/>
            <person name="Kuo L.Y."/>
            <person name="Chen X."/>
            <person name="Nie B."/>
            <person name="Liao X."/>
            <person name="Peng D."/>
            <person name="Ji J."/>
            <person name="Jenkins J."/>
            <person name="Williams M."/>
            <person name="Shu S."/>
            <person name="Plott C."/>
            <person name="Barry K."/>
            <person name="Rajasekar S."/>
            <person name="Grimwood J."/>
            <person name="Han X."/>
            <person name="Sun S."/>
            <person name="Hou Z."/>
            <person name="He W."/>
            <person name="Dai G."/>
            <person name="Sun C."/>
            <person name="Schmutz J."/>
            <person name="Leebens-Mack J.H."/>
            <person name="Li F.W."/>
            <person name="Wang L."/>
        </authorList>
    </citation>
    <scope>NUCLEOTIDE SEQUENCE [LARGE SCALE GENOMIC DNA]</scope>
    <source>
        <strain evidence="2">cv. PW_Plant_1</strain>
    </source>
</reference>
<protein>
    <submittedName>
        <fullName evidence="1">Uncharacterized protein</fullName>
    </submittedName>
</protein>
<dbReference type="EMBL" id="CM055096">
    <property type="protein sequence ID" value="KAJ7555792.1"/>
    <property type="molecule type" value="Genomic_DNA"/>
</dbReference>
<organism evidence="1 2">
    <name type="scientific">Diphasiastrum complanatum</name>
    <name type="common">Issler's clubmoss</name>
    <name type="synonym">Lycopodium complanatum</name>
    <dbReference type="NCBI Taxonomy" id="34168"/>
    <lineage>
        <taxon>Eukaryota</taxon>
        <taxon>Viridiplantae</taxon>
        <taxon>Streptophyta</taxon>
        <taxon>Embryophyta</taxon>
        <taxon>Tracheophyta</taxon>
        <taxon>Lycopodiopsida</taxon>
        <taxon>Lycopodiales</taxon>
        <taxon>Lycopodiaceae</taxon>
        <taxon>Lycopodioideae</taxon>
        <taxon>Diphasiastrum</taxon>
    </lineage>
</organism>
<evidence type="ECO:0000313" key="2">
    <source>
        <dbReference type="Proteomes" id="UP001162992"/>
    </source>
</evidence>